<dbReference type="GO" id="GO:0008113">
    <property type="term" value="F:peptide-methionine (S)-S-oxide reductase activity"/>
    <property type="evidence" value="ECO:0007669"/>
    <property type="project" value="UniProtKB-EC"/>
</dbReference>
<sequence>MSQRSPFKPISFVSEAAVLSFITPNMYKILPKTHTDGSEFPISESTSRATIPLEFLCEAVFAGDGFWGLEAAFGRVDGVVKTATGYCGGALKKPSYKEVCEGRTGHTEAVKVMYDKRKISYKSLCDAFWEAHDPTNKEFLNFGLSTHHRSAIFYVNEEQKKQAQESKIRRQMKLNRRIVTKIIALDSEFFVAENLHQKYYLQKSYRVCESLSLRSTDQFVESNIACKLNGILGMEARVIIDELTTFLGSHEVSSQTKSACGEIIEDLRRNDGERILNSVKIKARCICEINLEFM</sequence>
<feature type="domain" description="Peptide methionine sulphoxide reductase MsrA" evidence="6">
    <location>
        <begin position="58"/>
        <end position="208"/>
    </location>
</feature>
<dbReference type="HAMAP" id="MF_01401">
    <property type="entry name" value="MsrA"/>
    <property type="match status" value="1"/>
</dbReference>
<accession>A0A438FIK8</accession>
<evidence type="ECO:0000313" key="7">
    <source>
        <dbReference type="EMBL" id="RVW59580.1"/>
    </source>
</evidence>
<dbReference type="NCBIfam" id="TIGR00401">
    <property type="entry name" value="msrA"/>
    <property type="match status" value="1"/>
</dbReference>
<evidence type="ECO:0000259" key="6">
    <source>
        <dbReference type="Pfam" id="PF01625"/>
    </source>
</evidence>
<dbReference type="InterPro" id="IPR036509">
    <property type="entry name" value="Met_Sox_Rdtase_MsrA_sf"/>
</dbReference>
<organism evidence="7 8">
    <name type="scientific">Vitis vinifera</name>
    <name type="common">Grape</name>
    <dbReference type="NCBI Taxonomy" id="29760"/>
    <lineage>
        <taxon>Eukaryota</taxon>
        <taxon>Viridiplantae</taxon>
        <taxon>Streptophyta</taxon>
        <taxon>Embryophyta</taxon>
        <taxon>Tracheophyta</taxon>
        <taxon>Spermatophyta</taxon>
        <taxon>Magnoliopsida</taxon>
        <taxon>eudicotyledons</taxon>
        <taxon>Gunneridae</taxon>
        <taxon>Pentapetalae</taxon>
        <taxon>rosids</taxon>
        <taxon>Vitales</taxon>
        <taxon>Vitaceae</taxon>
        <taxon>Viteae</taxon>
        <taxon>Vitis</taxon>
    </lineage>
</organism>
<gene>
    <name evidence="7" type="primary">msrA_0</name>
    <name evidence="7" type="ORF">CK203_103317</name>
</gene>
<evidence type="ECO:0000256" key="5">
    <source>
        <dbReference type="ARBA" id="ARBA00030643"/>
    </source>
</evidence>
<dbReference type="AlphaFoldDB" id="A0A438FIK8"/>
<dbReference type="InterPro" id="IPR002569">
    <property type="entry name" value="Met_Sox_Rdtase_MsrA_dom"/>
</dbReference>
<evidence type="ECO:0000256" key="1">
    <source>
        <dbReference type="ARBA" id="ARBA00005591"/>
    </source>
</evidence>
<dbReference type="EMBL" id="QGNW01000886">
    <property type="protein sequence ID" value="RVW59580.1"/>
    <property type="molecule type" value="Genomic_DNA"/>
</dbReference>
<dbReference type="Proteomes" id="UP000288805">
    <property type="component" value="Unassembled WGS sequence"/>
</dbReference>
<dbReference type="EC" id="1.8.4.11" evidence="2"/>
<dbReference type="PANTHER" id="PTHR42799">
    <property type="entry name" value="MITOCHONDRIAL PEPTIDE METHIONINE SULFOXIDE REDUCTASE"/>
    <property type="match status" value="1"/>
</dbReference>
<comment type="similarity">
    <text evidence="1">Belongs to the MsrA Met sulfoxide reductase family.</text>
</comment>
<proteinExistence type="inferred from homology"/>
<keyword evidence="3" id="KW-0560">Oxidoreductase</keyword>
<dbReference type="InterPro" id="IPR050162">
    <property type="entry name" value="MsrA_MetSO_reductase"/>
</dbReference>
<dbReference type="PANTHER" id="PTHR42799:SF26">
    <property type="entry name" value="PEPTIDE-METHIONINE (S)-S-OXIDE REDUCTASE"/>
    <property type="match status" value="1"/>
</dbReference>
<dbReference type="Gene3D" id="3.30.1060.10">
    <property type="entry name" value="Peptide methionine sulphoxide reductase MsrA"/>
    <property type="match status" value="1"/>
</dbReference>
<evidence type="ECO:0000313" key="8">
    <source>
        <dbReference type="Proteomes" id="UP000288805"/>
    </source>
</evidence>
<evidence type="ECO:0000256" key="2">
    <source>
        <dbReference type="ARBA" id="ARBA00012502"/>
    </source>
</evidence>
<evidence type="ECO:0000256" key="3">
    <source>
        <dbReference type="ARBA" id="ARBA00023002"/>
    </source>
</evidence>
<name>A0A438FIK8_VITVI</name>
<reference evidence="7 8" key="1">
    <citation type="journal article" date="2018" name="PLoS Genet.">
        <title>Population sequencing reveals clonal diversity and ancestral inbreeding in the grapevine cultivar Chardonnay.</title>
        <authorList>
            <person name="Roach M.J."/>
            <person name="Johnson D.L."/>
            <person name="Bohlmann J."/>
            <person name="van Vuuren H.J."/>
            <person name="Jones S.J."/>
            <person name="Pretorius I.S."/>
            <person name="Schmidt S.A."/>
            <person name="Borneman A.R."/>
        </authorList>
    </citation>
    <scope>NUCLEOTIDE SEQUENCE [LARGE SCALE GENOMIC DNA]</scope>
    <source>
        <strain evidence="8">cv. Chardonnay</strain>
        <tissue evidence="7">Leaf</tissue>
    </source>
</reference>
<evidence type="ECO:0000256" key="4">
    <source>
        <dbReference type="ARBA" id="ARBA00030273"/>
    </source>
</evidence>
<comment type="caution">
    <text evidence="7">The sequence shown here is derived from an EMBL/GenBank/DDBJ whole genome shotgun (WGS) entry which is preliminary data.</text>
</comment>
<dbReference type="Pfam" id="PF01625">
    <property type="entry name" value="PMSR"/>
    <property type="match status" value="1"/>
</dbReference>
<protein>
    <recommendedName>
        <fullName evidence="2">peptide-methionine (S)-S-oxide reductase</fullName>
        <ecNumber evidence="2">1.8.4.11</ecNumber>
    </recommendedName>
    <alternativeName>
        <fullName evidence="5">Peptide-methionine (S)-S-oxide reductase</fullName>
    </alternativeName>
    <alternativeName>
        <fullName evidence="4">Protein-methionine-S-oxide reductase</fullName>
    </alternativeName>
</protein>
<dbReference type="SUPFAM" id="SSF55068">
    <property type="entry name" value="Peptide methionine sulfoxide reductase"/>
    <property type="match status" value="1"/>
</dbReference>